<sequence>MRLVKPGMNEEEQKNSEEFATWILDVGNREVGEHGEEDAKSTAWINIPPRYYVTTYEKRITELIDFIYDEETLRRPTAASLQEKAIVCPKNDTADVINKKILSMIKGETITYLRNDEAIPVGGDIAHRSLNHHTNKSWFSTKMSETTIVALRPGQRNCTLEAKVYRRWISKSVQDLREIGFATS</sequence>
<reference evidence="1" key="1">
    <citation type="journal article" date="2022" name="Int. J. Mol. Sci.">
        <title>Draft Genome of Tanacetum Coccineum: Genomic Comparison of Closely Related Tanacetum-Family Plants.</title>
        <authorList>
            <person name="Yamashiro T."/>
            <person name="Shiraishi A."/>
            <person name="Nakayama K."/>
            <person name="Satake H."/>
        </authorList>
    </citation>
    <scope>NUCLEOTIDE SEQUENCE</scope>
</reference>
<accession>A0ABQ4Z6A2</accession>
<keyword evidence="2" id="KW-1185">Reference proteome</keyword>
<keyword evidence="1" id="KW-0347">Helicase</keyword>
<gene>
    <name evidence="1" type="ORF">Tco_0750994</name>
</gene>
<dbReference type="EMBL" id="BQNB010010975">
    <property type="protein sequence ID" value="GJS84453.1"/>
    <property type="molecule type" value="Genomic_DNA"/>
</dbReference>
<keyword evidence="1" id="KW-0067">ATP-binding</keyword>
<dbReference type="GO" id="GO:0004386">
    <property type="term" value="F:helicase activity"/>
    <property type="evidence" value="ECO:0007669"/>
    <property type="project" value="UniProtKB-KW"/>
</dbReference>
<organism evidence="1 2">
    <name type="scientific">Tanacetum coccineum</name>
    <dbReference type="NCBI Taxonomy" id="301880"/>
    <lineage>
        <taxon>Eukaryota</taxon>
        <taxon>Viridiplantae</taxon>
        <taxon>Streptophyta</taxon>
        <taxon>Embryophyta</taxon>
        <taxon>Tracheophyta</taxon>
        <taxon>Spermatophyta</taxon>
        <taxon>Magnoliopsida</taxon>
        <taxon>eudicotyledons</taxon>
        <taxon>Gunneridae</taxon>
        <taxon>Pentapetalae</taxon>
        <taxon>asterids</taxon>
        <taxon>campanulids</taxon>
        <taxon>Asterales</taxon>
        <taxon>Asteraceae</taxon>
        <taxon>Asteroideae</taxon>
        <taxon>Anthemideae</taxon>
        <taxon>Anthemidinae</taxon>
        <taxon>Tanacetum</taxon>
    </lineage>
</organism>
<dbReference type="PANTHER" id="PTHR10492">
    <property type="match status" value="1"/>
</dbReference>
<keyword evidence="1" id="KW-0547">Nucleotide-binding</keyword>
<reference evidence="1" key="2">
    <citation type="submission" date="2022-01" db="EMBL/GenBank/DDBJ databases">
        <authorList>
            <person name="Yamashiro T."/>
            <person name="Shiraishi A."/>
            <person name="Satake H."/>
            <person name="Nakayama K."/>
        </authorList>
    </citation>
    <scope>NUCLEOTIDE SEQUENCE</scope>
</reference>
<evidence type="ECO:0000313" key="1">
    <source>
        <dbReference type="EMBL" id="GJS84453.1"/>
    </source>
</evidence>
<name>A0ABQ4Z6A2_9ASTR</name>
<protein>
    <submittedName>
        <fullName evidence="1">DNA helicase</fullName>
    </submittedName>
</protein>
<keyword evidence="1" id="KW-0378">Hydrolase</keyword>
<comment type="caution">
    <text evidence="1">The sequence shown here is derived from an EMBL/GenBank/DDBJ whole genome shotgun (WGS) entry which is preliminary data.</text>
</comment>
<dbReference type="PANTHER" id="PTHR10492:SF96">
    <property type="entry name" value="ATP-DEPENDENT DNA HELICASE"/>
    <property type="match status" value="1"/>
</dbReference>
<dbReference type="Proteomes" id="UP001151760">
    <property type="component" value="Unassembled WGS sequence"/>
</dbReference>
<proteinExistence type="predicted"/>
<evidence type="ECO:0000313" key="2">
    <source>
        <dbReference type="Proteomes" id="UP001151760"/>
    </source>
</evidence>